<accession>A0A2P7YPX7</accession>
<dbReference type="STRING" id="40998.A0A2P7YPX7"/>
<dbReference type="EMBL" id="NHZQ01000404">
    <property type="protein sequence ID" value="PSK38013.1"/>
    <property type="molecule type" value="Genomic_DNA"/>
</dbReference>
<feature type="compositionally biased region" description="Basic residues" evidence="1">
    <location>
        <begin position="169"/>
        <end position="184"/>
    </location>
</feature>
<feature type="compositionally biased region" description="Basic and acidic residues" evidence="1">
    <location>
        <begin position="189"/>
        <end position="209"/>
    </location>
</feature>
<keyword evidence="3" id="KW-1185">Reference proteome</keyword>
<feature type="region of interest" description="Disordered" evidence="1">
    <location>
        <begin position="153"/>
        <end position="249"/>
    </location>
</feature>
<evidence type="ECO:0000313" key="3">
    <source>
        <dbReference type="Proteomes" id="UP000243723"/>
    </source>
</evidence>
<gene>
    <name evidence="2" type="ORF">B9Z65_1204</name>
</gene>
<dbReference type="Pfam" id="PF09428">
    <property type="entry name" value="DUF2011"/>
    <property type="match status" value="1"/>
</dbReference>
<comment type="caution">
    <text evidence="2">The sequence shown here is derived from an EMBL/GenBank/DDBJ whole genome shotgun (WGS) entry which is preliminary data.</text>
</comment>
<proteinExistence type="predicted"/>
<evidence type="ECO:0000256" key="1">
    <source>
        <dbReference type="SAM" id="MobiDB-lite"/>
    </source>
</evidence>
<dbReference type="OrthoDB" id="5425061at2759"/>
<dbReference type="InterPro" id="IPR018555">
    <property type="entry name" value="C630.06c-like"/>
</dbReference>
<dbReference type="Proteomes" id="UP000243723">
    <property type="component" value="Unassembled WGS sequence"/>
</dbReference>
<reference evidence="2 3" key="1">
    <citation type="submission" date="2017-05" db="EMBL/GenBank/DDBJ databases">
        <title>Draft genome sequence of Elsinoe australis.</title>
        <authorList>
            <person name="Cheng Q."/>
        </authorList>
    </citation>
    <scope>NUCLEOTIDE SEQUENCE [LARGE SCALE GENOMIC DNA]</scope>
    <source>
        <strain evidence="2 3">NL1</strain>
    </source>
</reference>
<dbReference type="AlphaFoldDB" id="A0A2P7YPX7"/>
<protein>
    <submittedName>
        <fullName evidence="2">Uncharacterized protein</fullName>
    </submittedName>
</protein>
<name>A0A2P7YPX7_9PEZI</name>
<feature type="region of interest" description="Disordered" evidence="1">
    <location>
        <begin position="1"/>
        <end position="29"/>
    </location>
</feature>
<organism evidence="2 3">
    <name type="scientific">Elsinoe australis</name>
    <dbReference type="NCBI Taxonomy" id="40998"/>
    <lineage>
        <taxon>Eukaryota</taxon>
        <taxon>Fungi</taxon>
        <taxon>Dikarya</taxon>
        <taxon>Ascomycota</taxon>
        <taxon>Pezizomycotina</taxon>
        <taxon>Dothideomycetes</taxon>
        <taxon>Dothideomycetidae</taxon>
        <taxon>Myriangiales</taxon>
        <taxon>Elsinoaceae</taxon>
        <taxon>Elsinoe</taxon>
    </lineage>
</organism>
<evidence type="ECO:0000313" key="2">
    <source>
        <dbReference type="EMBL" id="PSK38013.1"/>
    </source>
</evidence>
<feature type="compositionally biased region" description="Basic residues" evidence="1">
    <location>
        <begin position="210"/>
        <end position="229"/>
    </location>
</feature>
<sequence length="249" mass="28298">MFELPRAKRVRRDELQSPVSSRPRSPDDAAIEQFRARQLDYQIIEHTADTHEAQKEEDEQEAEFNLFARPKTGTTSQPAKIQLRSPSPDAEIYTAGIGRPDSYYFTGELDTDLLEQYRISAVSGSEVQHRSLSYWPGSFYRWKATTVPASRHKVGRTSEATVKEQTTTKRARLGKKGRIKKRRIMATAAERKEAEKAAKEDKERAEREKKARRNREKKFKKRARDKAKKQGAAATGNGVGDGSGEDDND</sequence>